<feature type="region of interest" description="Disordered" evidence="1">
    <location>
        <begin position="286"/>
        <end position="336"/>
    </location>
</feature>
<feature type="region of interest" description="Disordered" evidence="1">
    <location>
        <begin position="369"/>
        <end position="408"/>
    </location>
</feature>
<dbReference type="Proteomes" id="UP000720189">
    <property type="component" value="Unassembled WGS sequence"/>
</dbReference>
<proteinExistence type="predicted"/>
<dbReference type="GeneID" id="70218222"/>
<dbReference type="EMBL" id="JAGMUX010000013">
    <property type="protein sequence ID" value="KAH7240876.1"/>
    <property type="molecule type" value="Genomic_DNA"/>
</dbReference>
<dbReference type="AlphaFoldDB" id="A0A9P9GKZ1"/>
<reference evidence="2" key="1">
    <citation type="journal article" date="2021" name="Nat. Commun.">
        <title>Genetic determinants of endophytism in the Arabidopsis root mycobiome.</title>
        <authorList>
            <person name="Mesny F."/>
            <person name="Miyauchi S."/>
            <person name="Thiergart T."/>
            <person name="Pickel B."/>
            <person name="Atanasova L."/>
            <person name="Karlsson M."/>
            <person name="Huettel B."/>
            <person name="Barry K.W."/>
            <person name="Haridas S."/>
            <person name="Chen C."/>
            <person name="Bauer D."/>
            <person name="Andreopoulos W."/>
            <person name="Pangilinan J."/>
            <person name="LaButti K."/>
            <person name="Riley R."/>
            <person name="Lipzen A."/>
            <person name="Clum A."/>
            <person name="Drula E."/>
            <person name="Henrissat B."/>
            <person name="Kohler A."/>
            <person name="Grigoriev I.V."/>
            <person name="Martin F.M."/>
            <person name="Hacquard S."/>
        </authorList>
    </citation>
    <scope>NUCLEOTIDE SEQUENCE</scope>
    <source>
        <strain evidence="2">MPI-CAGE-AT-0023</strain>
    </source>
</reference>
<organism evidence="2 3">
    <name type="scientific">Fusarium redolens</name>
    <dbReference type="NCBI Taxonomy" id="48865"/>
    <lineage>
        <taxon>Eukaryota</taxon>
        <taxon>Fungi</taxon>
        <taxon>Dikarya</taxon>
        <taxon>Ascomycota</taxon>
        <taxon>Pezizomycotina</taxon>
        <taxon>Sordariomycetes</taxon>
        <taxon>Hypocreomycetidae</taxon>
        <taxon>Hypocreales</taxon>
        <taxon>Nectriaceae</taxon>
        <taxon>Fusarium</taxon>
        <taxon>Fusarium redolens species complex</taxon>
    </lineage>
</organism>
<name>A0A9P9GKZ1_FUSRE</name>
<accession>A0A9P9GKZ1</accession>
<protein>
    <recommendedName>
        <fullName evidence="4">BTB domain-containing protein</fullName>
    </recommendedName>
</protein>
<sequence>MSKEPTVQFDKSPYVGSFVQILLKGNSITRVHKGVVPANLLSSRSKEVTHAIAPTSTTPILDMQAIAIDTAHVVIHFFYTKQYDCMKPKDISGHLAKGYELRVTLQVFEAATNMELPCLVALAKAESLRLCNDLDLLNLLAILGKHSFSYKSFPELEQYIASQLEKVITSPCSTFATGLLSRDTPNSITDMLVRRLVTMARVDQGREAKAKPGPEHEPSNMIKVGTKEQSSQNHIARGIWHKDTPTTQQKAVEEFLFPTAHRSLKVRKSVDETFKIPSLTVSLQGSRLGQAQEKADSGPSRLTDRPNLFQIFPRGFETVPDAEKKSNPTDLGSSFSKLKDSLANRSVAETHSAIHREINRVVTKTLGKPEDERRESTCIDSNSGGVDFDLEPHPTMTPSPTDSEDSDTGFSLIYDAGSTASSNNIYVF</sequence>
<comment type="caution">
    <text evidence="2">The sequence shown here is derived from an EMBL/GenBank/DDBJ whole genome shotgun (WGS) entry which is preliminary data.</text>
</comment>
<dbReference type="RefSeq" id="XP_046046390.1">
    <property type="nucleotide sequence ID" value="XM_046188268.1"/>
</dbReference>
<gene>
    <name evidence="2" type="ORF">BKA55DRAFT_518397</name>
</gene>
<keyword evidence="3" id="KW-1185">Reference proteome</keyword>
<evidence type="ECO:0008006" key="4">
    <source>
        <dbReference type="Google" id="ProtNLM"/>
    </source>
</evidence>
<dbReference type="OrthoDB" id="3594103at2759"/>
<evidence type="ECO:0000256" key="1">
    <source>
        <dbReference type="SAM" id="MobiDB-lite"/>
    </source>
</evidence>
<evidence type="ECO:0000313" key="2">
    <source>
        <dbReference type="EMBL" id="KAH7240876.1"/>
    </source>
</evidence>
<evidence type="ECO:0000313" key="3">
    <source>
        <dbReference type="Proteomes" id="UP000720189"/>
    </source>
</evidence>